<keyword evidence="2" id="KW-1185">Reference proteome</keyword>
<dbReference type="Proteomes" id="UP000784294">
    <property type="component" value="Unassembled WGS sequence"/>
</dbReference>
<evidence type="ECO:0000313" key="2">
    <source>
        <dbReference type="Proteomes" id="UP000784294"/>
    </source>
</evidence>
<evidence type="ECO:0000313" key="1">
    <source>
        <dbReference type="EMBL" id="VEL34154.1"/>
    </source>
</evidence>
<proteinExistence type="predicted"/>
<protein>
    <submittedName>
        <fullName evidence="1">Uncharacterized protein</fullName>
    </submittedName>
</protein>
<accession>A0A448XD94</accession>
<organism evidence="1 2">
    <name type="scientific">Protopolystoma xenopodis</name>
    <dbReference type="NCBI Taxonomy" id="117903"/>
    <lineage>
        <taxon>Eukaryota</taxon>
        <taxon>Metazoa</taxon>
        <taxon>Spiralia</taxon>
        <taxon>Lophotrochozoa</taxon>
        <taxon>Platyhelminthes</taxon>
        <taxon>Monogenea</taxon>
        <taxon>Polyopisthocotylea</taxon>
        <taxon>Polystomatidea</taxon>
        <taxon>Polystomatidae</taxon>
        <taxon>Protopolystoma</taxon>
    </lineage>
</organism>
<sequence>MTDSQSGPGSVHFSLKYDAHQKIWFFSTDRFSALNSSRLISLRSRTRTEDLQLQRKPIRSSNLVELDNKRGLQDKPGCAQFTSFCEES</sequence>
<dbReference type="EMBL" id="CAAALY010247098">
    <property type="protein sequence ID" value="VEL34154.1"/>
    <property type="molecule type" value="Genomic_DNA"/>
</dbReference>
<comment type="caution">
    <text evidence="1">The sequence shown here is derived from an EMBL/GenBank/DDBJ whole genome shotgun (WGS) entry which is preliminary data.</text>
</comment>
<dbReference type="AlphaFoldDB" id="A0A448XD94"/>
<name>A0A448XD94_9PLAT</name>
<reference evidence="1" key="1">
    <citation type="submission" date="2018-11" db="EMBL/GenBank/DDBJ databases">
        <authorList>
            <consortium name="Pathogen Informatics"/>
        </authorList>
    </citation>
    <scope>NUCLEOTIDE SEQUENCE</scope>
</reference>
<gene>
    <name evidence="1" type="ORF">PXEA_LOCUS27594</name>
</gene>